<dbReference type="SUPFAM" id="SSF57667">
    <property type="entry name" value="beta-beta-alpha zinc fingers"/>
    <property type="match status" value="1"/>
</dbReference>
<sequence>MKTELDKSKAICRLCKMEVKYFGNTTNLRNHLTRHHPDTQSAKTSDPNPKKQTQLEQAFGFKLASNSPRAQKITEAVATFICKDIRPYSVVENDGFRSLINILEPRYVLPTRKHLSEVAIPNLYADVKHGVATSHKSAERVALTCDSWTSRATDSYLTITSHYIRGVPGDTQPYTISTMTGDSCPMFYRLGQLKLATRVGVNKDPAIVTDNAANMVHAVELMALLHIGCFAHTINLASQAALKVPAVARLLG</sequence>
<comment type="caution">
    <text evidence="11">The sequence shown here is derived from an EMBL/GenBank/DDBJ whole genome shotgun (WGS) entry which is preliminary data.</text>
</comment>
<keyword evidence="7" id="KW-0539">Nucleus</keyword>
<dbReference type="Proteomes" id="UP001174136">
    <property type="component" value="Unassembled WGS sequence"/>
</dbReference>
<keyword evidence="12" id="KW-1185">Reference proteome</keyword>
<dbReference type="InterPro" id="IPR012337">
    <property type="entry name" value="RNaseH-like_sf"/>
</dbReference>
<evidence type="ECO:0000256" key="3">
    <source>
        <dbReference type="ARBA" id="ARBA00022771"/>
    </source>
</evidence>
<proteinExistence type="predicted"/>
<feature type="compositionally biased region" description="Polar residues" evidence="9">
    <location>
        <begin position="39"/>
        <end position="53"/>
    </location>
</feature>
<dbReference type="GO" id="GO:0009791">
    <property type="term" value="P:post-embryonic development"/>
    <property type="evidence" value="ECO:0007669"/>
    <property type="project" value="UniProtKB-ARBA"/>
</dbReference>
<dbReference type="Gene3D" id="1.10.10.1070">
    <property type="entry name" value="Zinc finger, BED domain-containing"/>
    <property type="match status" value="1"/>
</dbReference>
<keyword evidence="6" id="KW-0804">Transcription</keyword>
<evidence type="ECO:0000256" key="2">
    <source>
        <dbReference type="ARBA" id="ARBA00022723"/>
    </source>
</evidence>
<name>A0AA47MJ00_MERPO</name>
<dbReference type="PANTHER" id="PTHR46481:SF10">
    <property type="entry name" value="ZINC FINGER BED DOMAIN-CONTAINING PROTEIN 39"/>
    <property type="match status" value="1"/>
</dbReference>
<dbReference type="PANTHER" id="PTHR46481">
    <property type="entry name" value="ZINC FINGER BED DOMAIN-CONTAINING PROTEIN 4"/>
    <property type="match status" value="1"/>
</dbReference>
<dbReference type="GO" id="GO:0005634">
    <property type="term" value="C:nucleus"/>
    <property type="evidence" value="ECO:0007669"/>
    <property type="project" value="UniProtKB-SubCell"/>
</dbReference>
<evidence type="ECO:0000256" key="4">
    <source>
        <dbReference type="ARBA" id="ARBA00022833"/>
    </source>
</evidence>
<keyword evidence="5" id="KW-0805">Transcription regulation</keyword>
<evidence type="ECO:0000313" key="12">
    <source>
        <dbReference type="Proteomes" id="UP001174136"/>
    </source>
</evidence>
<dbReference type="InterPro" id="IPR036236">
    <property type="entry name" value="Znf_C2H2_sf"/>
</dbReference>
<keyword evidence="4" id="KW-0862">Zinc</keyword>
<dbReference type="Pfam" id="PF02892">
    <property type="entry name" value="zf-BED"/>
    <property type="match status" value="1"/>
</dbReference>
<dbReference type="InterPro" id="IPR052035">
    <property type="entry name" value="ZnF_BED_domain_contain"/>
</dbReference>
<dbReference type="PROSITE" id="PS50808">
    <property type="entry name" value="ZF_BED"/>
    <property type="match status" value="1"/>
</dbReference>
<evidence type="ECO:0000256" key="8">
    <source>
        <dbReference type="PROSITE-ProRule" id="PRU00027"/>
    </source>
</evidence>
<keyword evidence="3 8" id="KW-0863">Zinc-finger</keyword>
<evidence type="ECO:0000313" key="11">
    <source>
        <dbReference type="EMBL" id="KAK0141192.1"/>
    </source>
</evidence>
<comment type="subcellular location">
    <subcellularLocation>
        <location evidence="1">Nucleus</location>
    </subcellularLocation>
</comment>
<gene>
    <name evidence="11" type="primary">ZBED1_101</name>
    <name evidence="11" type="ORF">N1851_021785</name>
</gene>
<keyword evidence="2" id="KW-0479">Metal-binding</keyword>
<evidence type="ECO:0000256" key="6">
    <source>
        <dbReference type="ARBA" id="ARBA00023163"/>
    </source>
</evidence>
<evidence type="ECO:0000259" key="10">
    <source>
        <dbReference type="PROSITE" id="PS50808"/>
    </source>
</evidence>
<dbReference type="EMBL" id="JAOPHQ010003980">
    <property type="protein sequence ID" value="KAK0141192.1"/>
    <property type="molecule type" value="Genomic_DNA"/>
</dbReference>
<dbReference type="SUPFAM" id="SSF140996">
    <property type="entry name" value="Hermes dimerisation domain"/>
    <property type="match status" value="1"/>
</dbReference>
<evidence type="ECO:0000256" key="7">
    <source>
        <dbReference type="ARBA" id="ARBA00023242"/>
    </source>
</evidence>
<dbReference type="AlphaFoldDB" id="A0AA47MJ00"/>
<evidence type="ECO:0000256" key="9">
    <source>
        <dbReference type="SAM" id="MobiDB-lite"/>
    </source>
</evidence>
<organism evidence="11 12">
    <name type="scientific">Merluccius polli</name>
    <name type="common">Benguela hake</name>
    <name type="synonym">Merluccius cadenati</name>
    <dbReference type="NCBI Taxonomy" id="89951"/>
    <lineage>
        <taxon>Eukaryota</taxon>
        <taxon>Metazoa</taxon>
        <taxon>Chordata</taxon>
        <taxon>Craniata</taxon>
        <taxon>Vertebrata</taxon>
        <taxon>Euteleostomi</taxon>
        <taxon>Actinopterygii</taxon>
        <taxon>Neopterygii</taxon>
        <taxon>Teleostei</taxon>
        <taxon>Neoteleostei</taxon>
        <taxon>Acanthomorphata</taxon>
        <taxon>Zeiogadaria</taxon>
        <taxon>Gadariae</taxon>
        <taxon>Gadiformes</taxon>
        <taxon>Gadoidei</taxon>
        <taxon>Merlucciidae</taxon>
        <taxon>Merluccius</taxon>
    </lineage>
</organism>
<dbReference type="InterPro" id="IPR003656">
    <property type="entry name" value="Znf_BED"/>
</dbReference>
<feature type="region of interest" description="Disordered" evidence="9">
    <location>
        <begin position="29"/>
        <end position="53"/>
    </location>
</feature>
<evidence type="ECO:0000256" key="5">
    <source>
        <dbReference type="ARBA" id="ARBA00023015"/>
    </source>
</evidence>
<dbReference type="SUPFAM" id="SSF53098">
    <property type="entry name" value="Ribonuclease H-like"/>
    <property type="match status" value="1"/>
</dbReference>
<feature type="domain" description="BED-type" evidence="10">
    <location>
        <begin position="1"/>
        <end position="43"/>
    </location>
</feature>
<dbReference type="GO" id="GO:0008270">
    <property type="term" value="F:zinc ion binding"/>
    <property type="evidence" value="ECO:0007669"/>
    <property type="project" value="UniProtKB-KW"/>
</dbReference>
<reference evidence="11" key="1">
    <citation type="journal article" date="2023" name="Front. Mar. Sci.">
        <title>A new Merluccius polli reference genome to investigate the effects of global change in West African waters.</title>
        <authorList>
            <person name="Mateo J.L."/>
            <person name="Blanco-Fernandez C."/>
            <person name="Garcia-Vazquez E."/>
            <person name="Machado-Schiaffino G."/>
        </authorList>
    </citation>
    <scope>NUCLEOTIDE SEQUENCE</scope>
    <source>
        <strain evidence="11">C29</strain>
        <tissue evidence="11">Fin</tissue>
    </source>
</reference>
<dbReference type="GO" id="GO:0003677">
    <property type="term" value="F:DNA binding"/>
    <property type="evidence" value="ECO:0007669"/>
    <property type="project" value="InterPro"/>
</dbReference>
<accession>A0AA47MJ00</accession>
<evidence type="ECO:0000256" key="1">
    <source>
        <dbReference type="ARBA" id="ARBA00004123"/>
    </source>
</evidence>
<protein>
    <submittedName>
        <fullName evidence="11">Zinc finger BED domain-containing protein 1</fullName>
    </submittedName>
</protein>